<dbReference type="PANTHER" id="PTHR30222:SF17">
    <property type="entry name" value="SPERMIDINE_PUTRESCINE-BINDING PERIPLASMIC PROTEIN"/>
    <property type="match status" value="1"/>
</dbReference>
<dbReference type="AlphaFoldDB" id="A0A2P7NT59"/>
<dbReference type="RefSeq" id="WP_106707539.1">
    <property type="nucleotide sequence ID" value="NZ_PXXU01000040.1"/>
</dbReference>
<dbReference type="Proteomes" id="UP000241912">
    <property type="component" value="Unassembled WGS sequence"/>
</dbReference>
<evidence type="ECO:0000256" key="1">
    <source>
        <dbReference type="ARBA" id="ARBA00004418"/>
    </source>
</evidence>
<reference evidence="6 7" key="1">
    <citation type="submission" date="2018-03" db="EMBL/GenBank/DDBJ databases">
        <title>Draft genome of Nitrosomonas supralitoralis APG5.</title>
        <authorList>
            <person name="Urakawa H."/>
            <person name="Lopez J.V."/>
        </authorList>
    </citation>
    <scope>NUCLEOTIDE SEQUENCE [LARGE SCALE GENOMIC DNA]</scope>
    <source>
        <strain evidence="6 7">APG5</strain>
    </source>
</reference>
<comment type="subcellular location">
    <subcellularLocation>
        <location evidence="1 5">Periplasm</location>
    </subcellularLocation>
</comment>
<keyword evidence="2 5" id="KW-0813">Transport</keyword>
<evidence type="ECO:0000313" key="6">
    <source>
        <dbReference type="EMBL" id="PSJ16661.1"/>
    </source>
</evidence>
<evidence type="ECO:0000256" key="2">
    <source>
        <dbReference type="ARBA" id="ARBA00022448"/>
    </source>
</evidence>
<keyword evidence="7" id="KW-1185">Reference proteome</keyword>
<comment type="similarity">
    <text evidence="5">Belongs to the bacterial solute-binding protein PotD/PotF family.</text>
</comment>
<proteinExistence type="inferred from homology"/>
<dbReference type="EMBL" id="PXXU01000040">
    <property type="protein sequence ID" value="PSJ16661.1"/>
    <property type="molecule type" value="Genomic_DNA"/>
</dbReference>
<dbReference type="GO" id="GO:0042597">
    <property type="term" value="C:periplasmic space"/>
    <property type="evidence" value="ECO:0007669"/>
    <property type="project" value="UniProtKB-SubCell"/>
</dbReference>
<evidence type="ECO:0000256" key="5">
    <source>
        <dbReference type="PIRNR" id="PIRNR019574"/>
    </source>
</evidence>
<dbReference type="PIRSF" id="PIRSF019574">
    <property type="entry name" value="Periplasmic_polyamine_BP"/>
    <property type="match status" value="1"/>
</dbReference>
<accession>A0A2P7NT59</accession>
<keyword evidence="4 5" id="KW-0574">Periplasm</keyword>
<dbReference type="InterPro" id="IPR001188">
    <property type="entry name" value="Sperm_putr-bd"/>
</dbReference>
<evidence type="ECO:0000256" key="3">
    <source>
        <dbReference type="ARBA" id="ARBA00022729"/>
    </source>
</evidence>
<protein>
    <recommendedName>
        <fullName evidence="5">Putrescine-binding periplasmic protein</fullName>
    </recommendedName>
</protein>
<dbReference type="OrthoDB" id="9769319at2"/>
<dbReference type="PANTHER" id="PTHR30222">
    <property type="entry name" value="SPERMIDINE/PUTRESCINE-BINDING PERIPLASMIC PROTEIN"/>
    <property type="match status" value="1"/>
</dbReference>
<dbReference type="GO" id="GO:0015846">
    <property type="term" value="P:polyamine transport"/>
    <property type="evidence" value="ECO:0007669"/>
    <property type="project" value="InterPro"/>
</dbReference>
<evidence type="ECO:0000256" key="4">
    <source>
        <dbReference type="ARBA" id="ARBA00022764"/>
    </source>
</evidence>
<organism evidence="6 7">
    <name type="scientific">Nitrosomonas supralitoralis</name>
    <dbReference type="NCBI Taxonomy" id="2116706"/>
    <lineage>
        <taxon>Bacteria</taxon>
        <taxon>Pseudomonadati</taxon>
        <taxon>Pseudomonadota</taxon>
        <taxon>Betaproteobacteria</taxon>
        <taxon>Nitrosomonadales</taxon>
        <taxon>Nitrosomonadaceae</taxon>
        <taxon>Nitrosomonas</taxon>
    </lineage>
</organism>
<keyword evidence="3" id="KW-0732">Signal</keyword>
<gene>
    <name evidence="6" type="ORF">C7H79_12210</name>
</gene>
<dbReference type="GO" id="GO:0019808">
    <property type="term" value="F:polyamine binding"/>
    <property type="evidence" value="ECO:0007669"/>
    <property type="project" value="InterPro"/>
</dbReference>
<dbReference type="Pfam" id="PF13416">
    <property type="entry name" value="SBP_bac_8"/>
    <property type="match status" value="1"/>
</dbReference>
<sequence length="370" mass="41856">MNSSLILMRLNLVLLILISVIGCTHQEDSIVSTQTSTRILQIFNWNNYIAPETIQRFEASCDCYMKQDYFSDNEEMLAKLSAGATGYDLIVPTGNAMDTLIRQGVLIPLDKELLPNLKNIHPAYLNTQFDPGNQFSVPYAYTITLLGFNANKIRDLGLPTDTWAIIFEPQYLQKIKGRVTVLDSPRELLAAALLYLGYAANDQDEAHWNQAKELIIRAKPFWAAFSNTSYIREMAIGDLWVSHGYSNDLFQAAMDAQKTKRPFAIDYAIPKQGAVMSLDSMVLHKSGKYPDLAHQFINFMLDGKNSAELTNLIGSGNPNVTAKPFIRSELVQNKVIFPDEDTFSRLEMITDLNSTQRRILSRIWTEIKLR</sequence>
<dbReference type="Gene3D" id="3.40.190.10">
    <property type="entry name" value="Periplasmic binding protein-like II"/>
    <property type="match status" value="2"/>
</dbReference>
<evidence type="ECO:0000313" key="7">
    <source>
        <dbReference type="Proteomes" id="UP000241912"/>
    </source>
</evidence>
<dbReference type="SUPFAM" id="SSF53850">
    <property type="entry name" value="Periplasmic binding protein-like II"/>
    <property type="match status" value="1"/>
</dbReference>
<name>A0A2P7NT59_9PROT</name>
<dbReference type="CDD" id="cd13590">
    <property type="entry name" value="PBP2_PotD_PotF_like"/>
    <property type="match status" value="1"/>
</dbReference>
<comment type="function">
    <text evidence="5">Required for the activity of the bacterial periplasmic transport system of putrescine.</text>
</comment>
<dbReference type="PRINTS" id="PR00909">
    <property type="entry name" value="SPERMDNBNDNG"/>
</dbReference>
<comment type="caution">
    <text evidence="6">The sequence shown here is derived from an EMBL/GenBank/DDBJ whole genome shotgun (WGS) entry which is preliminary data.</text>
</comment>
<dbReference type="InterPro" id="IPR006059">
    <property type="entry name" value="SBP"/>
</dbReference>